<dbReference type="PANTHER" id="PTHR12107">
    <property type="entry name" value="VOLTAGE-DEPENDENT CALCIUM CHANNEL GAMMA SUBUNIT"/>
    <property type="match status" value="1"/>
</dbReference>
<sequence length="98" mass="10927">MGWCDPGVQMLFTIMGAFAAFSLMSIAIGTDYWLHSRAYICNGTNGTSDENPVKKEKGSIIHSGLWRVCCVEGIHRETHILNPGDRLNLFRARSLPED</sequence>
<dbReference type="OMA" id="HRETHIL"/>
<dbReference type="GO" id="GO:0016247">
    <property type="term" value="F:channel regulator activity"/>
    <property type="evidence" value="ECO:0007669"/>
    <property type="project" value="TreeGrafter"/>
</dbReference>
<dbReference type="GO" id="GO:0051968">
    <property type="term" value="P:positive regulation of synaptic transmission, glutamatergic"/>
    <property type="evidence" value="ECO:0007669"/>
    <property type="project" value="TreeGrafter"/>
</dbReference>
<keyword evidence="7" id="KW-1185">Reference proteome</keyword>
<proteinExistence type="predicted"/>
<dbReference type="AlphaFoldDB" id="A0A401TF31"/>
<evidence type="ECO:0000313" key="6">
    <source>
        <dbReference type="EMBL" id="GCC41238.1"/>
    </source>
</evidence>
<dbReference type="GO" id="GO:0098970">
    <property type="term" value="P:postsynaptic neurotransmitter receptor diffusion trapping"/>
    <property type="evidence" value="ECO:0007669"/>
    <property type="project" value="TreeGrafter"/>
</dbReference>
<evidence type="ECO:0000256" key="5">
    <source>
        <dbReference type="SAM" id="Phobius"/>
    </source>
</evidence>
<dbReference type="GO" id="GO:0099590">
    <property type="term" value="P:neurotransmitter receptor internalization"/>
    <property type="evidence" value="ECO:0007669"/>
    <property type="project" value="TreeGrafter"/>
</dbReference>
<reference evidence="6 7" key="1">
    <citation type="journal article" date="2018" name="Nat. Ecol. Evol.">
        <title>Shark genomes provide insights into elasmobranch evolution and the origin of vertebrates.</title>
        <authorList>
            <person name="Hara Y"/>
            <person name="Yamaguchi K"/>
            <person name="Onimaru K"/>
            <person name="Kadota M"/>
            <person name="Koyanagi M"/>
            <person name="Keeley SD"/>
            <person name="Tatsumi K"/>
            <person name="Tanaka K"/>
            <person name="Motone F"/>
            <person name="Kageyama Y"/>
            <person name="Nozu R"/>
            <person name="Adachi N"/>
            <person name="Nishimura O"/>
            <person name="Nakagawa R"/>
            <person name="Tanegashima C"/>
            <person name="Kiyatake I"/>
            <person name="Matsumoto R"/>
            <person name="Murakumo K"/>
            <person name="Nishida K"/>
            <person name="Terakita A"/>
            <person name="Kuratani S"/>
            <person name="Sato K"/>
            <person name="Hyodo S Kuraku.S."/>
        </authorList>
    </citation>
    <scope>NUCLEOTIDE SEQUENCE [LARGE SCALE GENOMIC DNA]</scope>
</reference>
<evidence type="ECO:0000256" key="3">
    <source>
        <dbReference type="ARBA" id="ARBA00022989"/>
    </source>
</evidence>
<name>A0A401TF31_CHIPU</name>
<comment type="caution">
    <text evidence="6">The sequence shown here is derived from an EMBL/GenBank/DDBJ whole genome shotgun (WGS) entry which is preliminary data.</text>
</comment>
<evidence type="ECO:0000313" key="7">
    <source>
        <dbReference type="Proteomes" id="UP000287033"/>
    </source>
</evidence>
<feature type="transmembrane region" description="Helical" evidence="5">
    <location>
        <begin position="12"/>
        <end position="34"/>
    </location>
</feature>
<organism evidence="6 7">
    <name type="scientific">Chiloscyllium punctatum</name>
    <name type="common">Brownbanded bambooshark</name>
    <name type="synonym">Hemiscyllium punctatum</name>
    <dbReference type="NCBI Taxonomy" id="137246"/>
    <lineage>
        <taxon>Eukaryota</taxon>
        <taxon>Metazoa</taxon>
        <taxon>Chordata</taxon>
        <taxon>Craniata</taxon>
        <taxon>Vertebrata</taxon>
        <taxon>Chondrichthyes</taxon>
        <taxon>Elasmobranchii</taxon>
        <taxon>Galeomorphii</taxon>
        <taxon>Galeoidea</taxon>
        <taxon>Orectolobiformes</taxon>
        <taxon>Hemiscylliidae</taxon>
        <taxon>Chiloscyllium</taxon>
    </lineage>
</organism>
<dbReference type="GO" id="GO:0098943">
    <property type="term" value="P:neurotransmitter receptor transport, postsynaptic endosome to lysosome"/>
    <property type="evidence" value="ECO:0007669"/>
    <property type="project" value="TreeGrafter"/>
</dbReference>
<keyword evidence="2 5" id="KW-0812">Transmembrane</keyword>
<dbReference type="Proteomes" id="UP000287033">
    <property type="component" value="Unassembled WGS sequence"/>
</dbReference>
<dbReference type="EMBL" id="BEZZ01058209">
    <property type="protein sequence ID" value="GCC41238.1"/>
    <property type="molecule type" value="Genomic_DNA"/>
</dbReference>
<comment type="subcellular location">
    <subcellularLocation>
        <location evidence="1">Membrane</location>
        <topology evidence="1">Multi-pass membrane protein</topology>
    </subcellularLocation>
</comment>
<dbReference type="Pfam" id="PF00822">
    <property type="entry name" value="PMP22_Claudin"/>
    <property type="match status" value="1"/>
</dbReference>
<dbReference type="Gene3D" id="1.20.140.150">
    <property type="match status" value="1"/>
</dbReference>
<dbReference type="STRING" id="137246.A0A401TF31"/>
<gene>
    <name evidence="6" type="ORF">chiPu_0025412</name>
</gene>
<dbReference type="GO" id="GO:0098839">
    <property type="term" value="C:postsynaptic density membrane"/>
    <property type="evidence" value="ECO:0007669"/>
    <property type="project" value="TreeGrafter"/>
</dbReference>
<dbReference type="GO" id="GO:0005245">
    <property type="term" value="F:voltage-gated calcium channel activity"/>
    <property type="evidence" value="ECO:0007669"/>
    <property type="project" value="TreeGrafter"/>
</dbReference>
<evidence type="ECO:0000256" key="2">
    <source>
        <dbReference type="ARBA" id="ARBA00022692"/>
    </source>
</evidence>
<keyword evidence="3 5" id="KW-1133">Transmembrane helix</keyword>
<dbReference type="InterPro" id="IPR051072">
    <property type="entry name" value="CACNG_subunit"/>
</dbReference>
<dbReference type="OrthoDB" id="9990458at2759"/>
<protein>
    <submittedName>
        <fullName evidence="6">Uncharacterized protein</fullName>
    </submittedName>
</protein>
<evidence type="ECO:0000256" key="4">
    <source>
        <dbReference type="ARBA" id="ARBA00023136"/>
    </source>
</evidence>
<dbReference type="PANTHER" id="PTHR12107:SF28">
    <property type="entry name" value="VOLTAGE-DEPENDENT CALCIUM CHANNEL GAMMA-3 SUBUNIT-LIKE"/>
    <property type="match status" value="1"/>
</dbReference>
<dbReference type="GO" id="GO:0019226">
    <property type="term" value="P:transmission of nerve impulse"/>
    <property type="evidence" value="ECO:0007669"/>
    <property type="project" value="TreeGrafter"/>
</dbReference>
<dbReference type="InterPro" id="IPR004031">
    <property type="entry name" value="PMP22/EMP/MP20/Claudin"/>
</dbReference>
<dbReference type="GO" id="GO:0032281">
    <property type="term" value="C:AMPA glutamate receptor complex"/>
    <property type="evidence" value="ECO:0007669"/>
    <property type="project" value="TreeGrafter"/>
</dbReference>
<evidence type="ECO:0000256" key="1">
    <source>
        <dbReference type="ARBA" id="ARBA00004141"/>
    </source>
</evidence>
<keyword evidence="4 5" id="KW-0472">Membrane</keyword>
<accession>A0A401TF31</accession>